<accession>R7TLQ6</accession>
<evidence type="ECO:0000313" key="1">
    <source>
        <dbReference type="EMBL" id="ELT94442.1"/>
    </source>
</evidence>
<dbReference type="PANTHER" id="PTHR33776:SF4">
    <property type="entry name" value="ENDONUCLEASE_EXONUCLEASE_PHOSPHATASE DOMAIN-CONTAINING PROTEIN"/>
    <property type="match status" value="1"/>
</dbReference>
<protein>
    <recommendedName>
        <fullName evidence="4">Endonuclease/exonuclease/phosphatase domain-containing protein</fullName>
    </recommendedName>
</protein>
<dbReference type="PANTHER" id="PTHR33776">
    <property type="entry name" value="ENDO/EXONUCLEASE/PHOSPHATASE DOMAIN-CONTAINING PROTEIN"/>
    <property type="match status" value="1"/>
</dbReference>
<dbReference type="Proteomes" id="UP000014760">
    <property type="component" value="Unassembled WGS sequence"/>
</dbReference>
<dbReference type="OMA" id="PNFIIVN"/>
<dbReference type="HOGENOM" id="CLU_1086819_0_0_1"/>
<dbReference type="EMBL" id="KB309421">
    <property type="protein sequence ID" value="ELT94442.1"/>
    <property type="molecule type" value="Genomic_DNA"/>
</dbReference>
<dbReference type="EnsemblMetazoa" id="CapteT194882">
    <property type="protein sequence ID" value="CapteP194882"/>
    <property type="gene ID" value="CapteG194882"/>
</dbReference>
<evidence type="ECO:0000313" key="3">
    <source>
        <dbReference type="Proteomes" id="UP000014760"/>
    </source>
</evidence>
<organism evidence="1">
    <name type="scientific">Capitella teleta</name>
    <name type="common">Polychaete worm</name>
    <dbReference type="NCBI Taxonomy" id="283909"/>
    <lineage>
        <taxon>Eukaryota</taxon>
        <taxon>Metazoa</taxon>
        <taxon>Spiralia</taxon>
        <taxon>Lophotrochozoa</taxon>
        <taxon>Annelida</taxon>
        <taxon>Polychaeta</taxon>
        <taxon>Sedentaria</taxon>
        <taxon>Scolecida</taxon>
        <taxon>Capitellidae</taxon>
        <taxon>Capitella</taxon>
    </lineage>
</organism>
<reference evidence="2" key="3">
    <citation type="submission" date="2015-06" db="UniProtKB">
        <authorList>
            <consortium name="EnsemblMetazoa"/>
        </authorList>
    </citation>
    <scope>IDENTIFICATION</scope>
</reference>
<dbReference type="InterPro" id="IPR036691">
    <property type="entry name" value="Endo/exonu/phosph_ase_sf"/>
</dbReference>
<dbReference type="EMBL" id="AMQN01012283">
    <property type="status" value="NOT_ANNOTATED_CDS"/>
    <property type="molecule type" value="Genomic_DNA"/>
</dbReference>
<proteinExistence type="predicted"/>
<dbReference type="OrthoDB" id="6154567at2759"/>
<dbReference type="AlphaFoldDB" id="R7TLQ6"/>
<evidence type="ECO:0008006" key="4">
    <source>
        <dbReference type="Google" id="ProtNLM"/>
    </source>
</evidence>
<gene>
    <name evidence="1" type="ORF">CAPTEDRAFT_194882</name>
</gene>
<reference evidence="3" key="1">
    <citation type="submission" date="2012-12" db="EMBL/GenBank/DDBJ databases">
        <authorList>
            <person name="Hellsten U."/>
            <person name="Grimwood J."/>
            <person name="Chapman J.A."/>
            <person name="Shapiro H."/>
            <person name="Aerts A."/>
            <person name="Otillar R.P."/>
            <person name="Terry A.Y."/>
            <person name="Boore J.L."/>
            <person name="Simakov O."/>
            <person name="Marletaz F."/>
            <person name="Cho S.-J."/>
            <person name="Edsinger-Gonzales E."/>
            <person name="Havlak P."/>
            <person name="Kuo D.-H."/>
            <person name="Larsson T."/>
            <person name="Lv J."/>
            <person name="Arendt D."/>
            <person name="Savage R."/>
            <person name="Osoegawa K."/>
            <person name="de Jong P."/>
            <person name="Lindberg D.R."/>
            <person name="Seaver E.C."/>
            <person name="Weisblat D.A."/>
            <person name="Putnam N.H."/>
            <person name="Grigoriev I.V."/>
            <person name="Rokhsar D.S."/>
        </authorList>
    </citation>
    <scope>NUCLEOTIDE SEQUENCE</scope>
    <source>
        <strain evidence="3">I ESC-2004</strain>
    </source>
</reference>
<name>R7TLQ6_CAPTE</name>
<dbReference type="STRING" id="283909.R7TLQ6"/>
<sequence>MACSADVCDFENYTTERFKEEICKKANRNAFSLFHVNIRSLKKPLKVESLQNYINGLSYDFSVIGITETWGGKFEMEGYKHVHLSRDMNKGGGGISIYARNELQFKCLPAKHFDISDADIECTFIESNQRHFDLKVNVVVGIIYRPDSKRNETAFCKKLSDILDRLQQKSTVNRHIYLMGDLNVEADGKVIEMLESKNMNRRIFCQTRPKSKPGRVLDGIFTQRPCKPVGILDCPGWELSDHCPIFAIDKKNKTKN</sequence>
<dbReference type="Gene3D" id="3.60.10.10">
    <property type="entry name" value="Endonuclease/exonuclease/phosphatase"/>
    <property type="match status" value="1"/>
</dbReference>
<keyword evidence="3" id="KW-1185">Reference proteome</keyword>
<reference evidence="1 3" key="2">
    <citation type="journal article" date="2013" name="Nature">
        <title>Insights into bilaterian evolution from three spiralian genomes.</title>
        <authorList>
            <person name="Simakov O."/>
            <person name="Marletaz F."/>
            <person name="Cho S.J."/>
            <person name="Edsinger-Gonzales E."/>
            <person name="Havlak P."/>
            <person name="Hellsten U."/>
            <person name="Kuo D.H."/>
            <person name="Larsson T."/>
            <person name="Lv J."/>
            <person name="Arendt D."/>
            <person name="Savage R."/>
            <person name="Osoegawa K."/>
            <person name="de Jong P."/>
            <person name="Grimwood J."/>
            <person name="Chapman J.A."/>
            <person name="Shapiro H."/>
            <person name="Aerts A."/>
            <person name="Otillar R.P."/>
            <person name="Terry A.Y."/>
            <person name="Boore J.L."/>
            <person name="Grigoriev I.V."/>
            <person name="Lindberg D.R."/>
            <person name="Seaver E.C."/>
            <person name="Weisblat D.A."/>
            <person name="Putnam N.H."/>
            <person name="Rokhsar D.S."/>
        </authorList>
    </citation>
    <scope>NUCLEOTIDE SEQUENCE</scope>
    <source>
        <strain evidence="1 3">I ESC-2004</strain>
    </source>
</reference>
<evidence type="ECO:0000313" key="2">
    <source>
        <dbReference type="EnsemblMetazoa" id="CapteP194882"/>
    </source>
</evidence>
<dbReference type="SUPFAM" id="SSF56219">
    <property type="entry name" value="DNase I-like"/>
    <property type="match status" value="1"/>
</dbReference>